<feature type="domain" description="HTH cro/C1-type" evidence="1">
    <location>
        <begin position="33"/>
        <end position="88"/>
    </location>
</feature>
<dbReference type="AlphaFoldDB" id="A0A849ACK0"/>
<name>A0A849ACK0_9ACTN</name>
<keyword evidence="3" id="KW-1185">Reference proteome</keyword>
<dbReference type="GO" id="GO:0003677">
    <property type="term" value="F:DNA binding"/>
    <property type="evidence" value="ECO:0007669"/>
    <property type="project" value="InterPro"/>
</dbReference>
<evidence type="ECO:0000259" key="1">
    <source>
        <dbReference type="PROSITE" id="PS50943"/>
    </source>
</evidence>
<evidence type="ECO:0000313" key="2">
    <source>
        <dbReference type="EMBL" id="NNG36901.1"/>
    </source>
</evidence>
<dbReference type="Pfam" id="PF01381">
    <property type="entry name" value="HTH_3"/>
    <property type="match status" value="1"/>
</dbReference>
<evidence type="ECO:0000313" key="3">
    <source>
        <dbReference type="Proteomes" id="UP000562984"/>
    </source>
</evidence>
<dbReference type="Proteomes" id="UP000562984">
    <property type="component" value="Unassembled WGS sequence"/>
</dbReference>
<dbReference type="InterPro" id="IPR010982">
    <property type="entry name" value="Lambda_DNA-bd_dom_sf"/>
</dbReference>
<proteinExistence type="predicted"/>
<dbReference type="PROSITE" id="PS50943">
    <property type="entry name" value="HTH_CROC1"/>
    <property type="match status" value="1"/>
</dbReference>
<organism evidence="2 3">
    <name type="scientific">Nakamurella aerolata</name>
    <dbReference type="NCBI Taxonomy" id="1656892"/>
    <lineage>
        <taxon>Bacteria</taxon>
        <taxon>Bacillati</taxon>
        <taxon>Actinomycetota</taxon>
        <taxon>Actinomycetes</taxon>
        <taxon>Nakamurellales</taxon>
        <taxon>Nakamurellaceae</taxon>
        <taxon>Nakamurella</taxon>
    </lineage>
</organism>
<dbReference type="CDD" id="cd00093">
    <property type="entry name" value="HTH_XRE"/>
    <property type="match status" value="1"/>
</dbReference>
<dbReference type="RefSeq" id="WP_171200607.1">
    <property type="nucleotide sequence ID" value="NZ_JABEND010000009.1"/>
</dbReference>
<comment type="caution">
    <text evidence="2">The sequence shown here is derived from an EMBL/GenBank/DDBJ whole genome shotgun (WGS) entry which is preliminary data.</text>
</comment>
<dbReference type="InterPro" id="IPR001387">
    <property type="entry name" value="Cro/C1-type_HTH"/>
</dbReference>
<dbReference type="SMART" id="SM00530">
    <property type="entry name" value="HTH_XRE"/>
    <property type="match status" value="1"/>
</dbReference>
<protein>
    <submittedName>
        <fullName evidence="2">Helix-turn-helix transcriptional regulator</fullName>
    </submittedName>
</protein>
<gene>
    <name evidence="2" type="ORF">HKD39_14510</name>
</gene>
<dbReference type="SUPFAM" id="SSF47413">
    <property type="entry name" value="lambda repressor-like DNA-binding domains"/>
    <property type="match status" value="1"/>
</dbReference>
<sequence>MTAFDALGLGVDDPEVRDAVEDAEDYQRCVDALRTLRTDQRLTQQDVAHRMGARSQSVVSDIERMGSNPRIDTLQRYARAVGARLPLMPAVRKPGSCTPTSWATVHTVAVYIQSDDEDVPDEGTFMSPISTGRVAY</sequence>
<accession>A0A849ACK0</accession>
<reference evidence="2 3" key="1">
    <citation type="submission" date="2020-05" db="EMBL/GenBank/DDBJ databases">
        <title>Nakamurella sp. DB0629 isolated from air conditioner.</title>
        <authorList>
            <person name="Kim D.H."/>
            <person name="Kim D.-U."/>
        </authorList>
    </citation>
    <scope>NUCLEOTIDE SEQUENCE [LARGE SCALE GENOMIC DNA]</scope>
    <source>
        <strain evidence="2 3">DB0629</strain>
    </source>
</reference>
<dbReference type="EMBL" id="JABEND010000009">
    <property type="protein sequence ID" value="NNG36901.1"/>
    <property type="molecule type" value="Genomic_DNA"/>
</dbReference>
<dbReference type="Gene3D" id="1.10.260.40">
    <property type="entry name" value="lambda repressor-like DNA-binding domains"/>
    <property type="match status" value="1"/>
</dbReference>